<evidence type="ECO:0000313" key="3">
    <source>
        <dbReference type="Proteomes" id="UP000054735"/>
    </source>
</evidence>
<reference evidence="2 4" key="2">
    <citation type="submission" date="2018-06" db="EMBL/GenBank/DDBJ databases">
        <authorList>
            <consortium name="Pathogen Informatics"/>
            <person name="Doyle S."/>
        </authorList>
    </citation>
    <scope>NUCLEOTIDE SEQUENCE [LARGE SCALE GENOMIC DNA]</scope>
    <source>
        <strain evidence="2 4">NCTC12437</strain>
    </source>
</reference>
<dbReference type="EMBL" id="LNXT01000025">
    <property type="protein sequence ID" value="KTC70214.1"/>
    <property type="molecule type" value="Genomic_DNA"/>
</dbReference>
<dbReference type="AlphaFoldDB" id="A0A378I5A8"/>
<gene>
    <name evidence="1" type="ORF">Lbir_1797</name>
    <name evidence="2" type="ORF">NCTC12437_00132</name>
</gene>
<dbReference type="RefSeq" id="WP_058523834.1">
    <property type="nucleotide sequence ID" value="NZ_CAAAHV010000009.1"/>
</dbReference>
<dbReference type="Proteomes" id="UP000054735">
    <property type="component" value="Unassembled WGS sequence"/>
</dbReference>
<evidence type="ECO:0000313" key="1">
    <source>
        <dbReference type="EMBL" id="KTC70214.1"/>
    </source>
</evidence>
<dbReference type="Proteomes" id="UP000255066">
    <property type="component" value="Unassembled WGS sequence"/>
</dbReference>
<organism evidence="2 4">
    <name type="scientific">Legionella birminghamensis</name>
    <dbReference type="NCBI Taxonomy" id="28083"/>
    <lineage>
        <taxon>Bacteria</taxon>
        <taxon>Pseudomonadati</taxon>
        <taxon>Pseudomonadota</taxon>
        <taxon>Gammaproteobacteria</taxon>
        <taxon>Legionellales</taxon>
        <taxon>Legionellaceae</taxon>
        <taxon>Legionella</taxon>
    </lineage>
</organism>
<evidence type="ECO:0000313" key="4">
    <source>
        <dbReference type="Proteomes" id="UP000255066"/>
    </source>
</evidence>
<protein>
    <submittedName>
        <fullName evidence="2">Uncharacterized protein</fullName>
    </submittedName>
</protein>
<dbReference type="OrthoDB" id="9876240at2"/>
<dbReference type="EMBL" id="UGNW01000001">
    <property type="protein sequence ID" value="STX30378.1"/>
    <property type="molecule type" value="Genomic_DNA"/>
</dbReference>
<accession>A0A378I5A8</accession>
<name>A0A378I5A8_9GAMM</name>
<evidence type="ECO:0000313" key="2">
    <source>
        <dbReference type="EMBL" id="STX30378.1"/>
    </source>
</evidence>
<reference evidence="1 3" key="1">
    <citation type="submission" date="2015-11" db="EMBL/GenBank/DDBJ databases">
        <title>Genomic analysis of 38 Legionella species identifies large and diverse effector repertoires.</title>
        <authorList>
            <person name="Burstein D."/>
            <person name="Amaro F."/>
            <person name="Zusman T."/>
            <person name="Lifshitz Z."/>
            <person name="Cohen O."/>
            <person name="Gilbert J.A."/>
            <person name="Pupko T."/>
            <person name="Shuman H.A."/>
            <person name="Segal G."/>
        </authorList>
    </citation>
    <scope>NUCLEOTIDE SEQUENCE [LARGE SCALE GENOMIC DNA]</scope>
    <source>
        <strain evidence="1 3">CDC#1407-AL-14</strain>
    </source>
</reference>
<sequence length="197" mass="23139">MLNAYQFFSPFLKKDNYERPAWYKANKENVWLMMTELYGTDSTAFALQAISLIIHCDMAAVDLLNRHPEWLTQLNKPWQMDYLLKAVQLFIINNKDEDYSSQMIPNAINALIGNDKAVILTILKKYPHWLNFLNMERIEEIYKDVLKSNSEKAGRHFCRYLLARLKTHETVPVQAHIDEAEEHKDIEADVFSGMNPW</sequence>
<keyword evidence="3" id="KW-1185">Reference proteome</keyword>
<proteinExistence type="predicted"/>